<accession>A0AAU7NWI2</accession>
<evidence type="ECO:0000256" key="1">
    <source>
        <dbReference type="SAM" id="SignalP"/>
    </source>
</evidence>
<keyword evidence="1" id="KW-0732">Signal</keyword>
<dbReference type="Pfam" id="PF04170">
    <property type="entry name" value="NlpE"/>
    <property type="match status" value="1"/>
</dbReference>
<dbReference type="InterPro" id="IPR007298">
    <property type="entry name" value="Cu-R_lipoprotein_NlpE"/>
</dbReference>
<keyword evidence="3" id="KW-1185">Reference proteome</keyword>
<dbReference type="AlphaFoldDB" id="A0AAU7NWI2"/>
<dbReference type="Gene3D" id="2.40.128.640">
    <property type="match status" value="1"/>
</dbReference>
<reference evidence="2 3" key="1">
    <citation type="journal article" date="2024" name="Microbiology">
        <title>Methylomarinum rosea sp. nov., a novel halophilic methanotrophic bacterium from the hypersaline Lake Elton.</title>
        <authorList>
            <person name="Suleimanov R.Z."/>
            <person name="Oshkin I.Y."/>
            <person name="Danilova O.V."/>
            <person name="Suzina N.E."/>
            <person name="Dedysh S.N."/>
        </authorList>
    </citation>
    <scope>NUCLEOTIDE SEQUENCE [LARGE SCALE GENOMIC DNA]</scope>
    <source>
        <strain evidence="2 3">Ch1-1</strain>
    </source>
</reference>
<feature type="chain" id="PRO_5043481853" evidence="1">
    <location>
        <begin position="30"/>
        <end position="179"/>
    </location>
</feature>
<dbReference type="RefSeq" id="WP_349432003.1">
    <property type="nucleotide sequence ID" value="NZ_CP157743.1"/>
</dbReference>
<organism evidence="2 3">
    <name type="scientific">Methylomarinum roseum</name>
    <dbReference type="NCBI Taxonomy" id="3067653"/>
    <lineage>
        <taxon>Bacteria</taxon>
        <taxon>Pseudomonadati</taxon>
        <taxon>Pseudomonadota</taxon>
        <taxon>Gammaproteobacteria</taxon>
        <taxon>Methylococcales</taxon>
        <taxon>Methylococcaceae</taxon>
        <taxon>Methylomarinum</taxon>
    </lineage>
</organism>
<sequence length="179" mass="20434">MQTITRTMKKNGMLVIFTALFSPLNTTWAASDMQLMEKALKAREGKSHNAMEHSAHAKPTDASRVFRGVFYGYLPCEQKDCDGIKVTLSLKQKNNYLLVTQYAKASTREYYEKGKYAWDEENRIVTLTPKKQAAKRQFSIQDEATLIQLNNDGTPIAGNQKDYTLQRSDAIKTRQVHIH</sequence>
<dbReference type="EMBL" id="CP157743">
    <property type="protein sequence ID" value="XBS21303.1"/>
    <property type="molecule type" value="Genomic_DNA"/>
</dbReference>
<protein>
    <submittedName>
        <fullName evidence="2">Copper resistance protein NlpE</fullName>
    </submittedName>
</protein>
<evidence type="ECO:0000313" key="2">
    <source>
        <dbReference type="EMBL" id="XBS21303.1"/>
    </source>
</evidence>
<dbReference type="KEGG" id="mech:Q9L42_004035"/>
<proteinExistence type="predicted"/>
<name>A0AAU7NWI2_9GAMM</name>
<evidence type="ECO:0000313" key="3">
    <source>
        <dbReference type="Proteomes" id="UP001225378"/>
    </source>
</evidence>
<dbReference type="Proteomes" id="UP001225378">
    <property type="component" value="Chromosome"/>
</dbReference>
<feature type="signal peptide" evidence="1">
    <location>
        <begin position="1"/>
        <end position="29"/>
    </location>
</feature>
<gene>
    <name evidence="2" type="ORF">Q9L42_004035</name>
</gene>